<reference evidence="3" key="1">
    <citation type="submission" date="2018-11" db="EMBL/GenBank/DDBJ databases">
        <title>Proposal to divide the Flavobacteriaceae and reorganize its genera based on Amino Acid Identity values calculated from whole genome sequences.</title>
        <authorList>
            <person name="Nicholson A.C."/>
            <person name="Gulvik C.A."/>
            <person name="Whitney A.M."/>
            <person name="Humrighouse B.W."/>
            <person name="Bell M."/>
            <person name="Holmes B."/>
            <person name="Steigerwalt A.B."/>
            <person name="Villarma A."/>
            <person name="Sheth M."/>
            <person name="Batra D."/>
            <person name="Pryor J."/>
            <person name="Bernardet J.-F."/>
            <person name="Hugo C."/>
            <person name="Kampfer P."/>
            <person name="Newman J.D."/>
            <person name="McQuiston J.R."/>
        </authorList>
    </citation>
    <scope>NUCLEOTIDE SEQUENCE [LARGE SCALE GENOMIC DNA]</scope>
    <source>
        <strain evidence="3">H4753</strain>
    </source>
</reference>
<dbReference type="Proteomes" id="UP000282297">
    <property type="component" value="Chromosome"/>
</dbReference>
<name>A0A3G8WQ94_9FLAO</name>
<dbReference type="InterPro" id="IPR013780">
    <property type="entry name" value="Glyco_hydro_b"/>
</dbReference>
<protein>
    <recommendedName>
        <fullName evidence="1">Glycosyl hydrolase family 30 beta sandwich domain-containing protein</fullName>
    </recommendedName>
</protein>
<evidence type="ECO:0000259" key="1">
    <source>
        <dbReference type="Pfam" id="PF17189"/>
    </source>
</evidence>
<sequence>MNSDGNMVMVVMNEGDSDTEFNLWIEGKSAKLNAPAHSIQTVIL</sequence>
<gene>
    <name evidence="2" type="ORF">EIH08_06160</name>
</gene>
<dbReference type="Pfam" id="PF17189">
    <property type="entry name" value="Glyco_hydro_30C"/>
    <property type="match status" value="1"/>
</dbReference>
<accession>A0A3G8WQ94</accession>
<feature type="domain" description="Glycosyl hydrolase family 30 beta sandwich" evidence="1">
    <location>
        <begin position="1"/>
        <end position="42"/>
    </location>
</feature>
<dbReference type="AlphaFoldDB" id="A0A3G8WQ94"/>
<proteinExistence type="predicted"/>
<evidence type="ECO:0000313" key="2">
    <source>
        <dbReference type="EMBL" id="AZI20354.1"/>
    </source>
</evidence>
<dbReference type="EMBL" id="CP034171">
    <property type="protein sequence ID" value="AZI20354.1"/>
    <property type="molecule type" value="Genomic_DNA"/>
</dbReference>
<dbReference type="RefSeq" id="WP_124784561.1">
    <property type="nucleotide sequence ID" value="NZ_CP034171.1"/>
</dbReference>
<evidence type="ECO:0000313" key="3">
    <source>
        <dbReference type="Proteomes" id="UP000282297"/>
    </source>
</evidence>
<dbReference type="Gene3D" id="2.60.40.1180">
    <property type="entry name" value="Golgi alpha-mannosidase II"/>
    <property type="match status" value="1"/>
</dbReference>
<dbReference type="InterPro" id="IPR033452">
    <property type="entry name" value="GH30_C"/>
</dbReference>
<organism evidence="2 3">
    <name type="scientific">Chryseobacterium taklimakanense</name>
    <dbReference type="NCBI Taxonomy" id="536441"/>
    <lineage>
        <taxon>Bacteria</taxon>
        <taxon>Pseudomonadati</taxon>
        <taxon>Bacteroidota</taxon>
        <taxon>Flavobacteriia</taxon>
        <taxon>Flavobacteriales</taxon>
        <taxon>Weeksellaceae</taxon>
        <taxon>Chryseobacterium group</taxon>
        <taxon>Chryseobacterium</taxon>
    </lineage>
</organism>